<proteinExistence type="inferred from homology"/>
<evidence type="ECO:0000256" key="4">
    <source>
        <dbReference type="ARBA" id="ARBA00022475"/>
    </source>
</evidence>
<dbReference type="RefSeq" id="WP_102951427.1">
    <property type="nucleotide sequence ID" value="NZ_CP024847.1"/>
</dbReference>
<dbReference type="KEGG" id="nba:CUN60_07395"/>
<dbReference type="InterPro" id="IPR036259">
    <property type="entry name" value="MFS_trans_sf"/>
</dbReference>
<evidence type="ECO:0000256" key="8">
    <source>
        <dbReference type="RuleBase" id="RU365088"/>
    </source>
</evidence>
<feature type="transmembrane region" description="Helical" evidence="8">
    <location>
        <begin position="337"/>
        <end position="360"/>
    </location>
</feature>
<evidence type="ECO:0000256" key="6">
    <source>
        <dbReference type="ARBA" id="ARBA00022989"/>
    </source>
</evidence>
<dbReference type="InterPro" id="IPR011701">
    <property type="entry name" value="MFS"/>
</dbReference>
<evidence type="ECO:0000256" key="3">
    <source>
        <dbReference type="ARBA" id="ARBA00022448"/>
    </source>
</evidence>
<name>A0A2I7N6R8_9NEIS</name>
<feature type="transmembrane region" description="Helical" evidence="8">
    <location>
        <begin position="7"/>
        <end position="24"/>
    </location>
</feature>
<feature type="transmembrane region" description="Helical" evidence="8">
    <location>
        <begin position="75"/>
        <end position="94"/>
    </location>
</feature>
<dbReference type="OrthoDB" id="9793415at2"/>
<comment type="similarity">
    <text evidence="2 8">Belongs to the major facilitator superfamily. Bcr/CmlA family.</text>
</comment>
<evidence type="ECO:0000256" key="7">
    <source>
        <dbReference type="ARBA" id="ARBA00023136"/>
    </source>
</evidence>
<accession>A0A2I7N6R8</accession>
<feature type="transmembrane region" description="Helical" evidence="8">
    <location>
        <begin position="372"/>
        <end position="391"/>
    </location>
</feature>
<evidence type="ECO:0000256" key="2">
    <source>
        <dbReference type="ARBA" id="ARBA00006236"/>
    </source>
</evidence>
<dbReference type="Pfam" id="PF07690">
    <property type="entry name" value="MFS_1"/>
    <property type="match status" value="1"/>
</dbReference>
<protein>
    <recommendedName>
        <fullName evidence="8">Bcr/CflA family efflux transporter</fullName>
    </recommendedName>
</protein>
<feature type="transmembrane region" description="Helical" evidence="8">
    <location>
        <begin position="44"/>
        <end position="63"/>
    </location>
</feature>
<dbReference type="InterPro" id="IPR004812">
    <property type="entry name" value="Efflux_drug-R_Bcr/CmlA"/>
</dbReference>
<evidence type="ECO:0000256" key="5">
    <source>
        <dbReference type="ARBA" id="ARBA00022692"/>
    </source>
</evidence>
<feature type="transmembrane region" description="Helical" evidence="8">
    <location>
        <begin position="250"/>
        <end position="271"/>
    </location>
</feature>
<feature type="transmembrane region" description="Helical" evidence="8">
    <location>
        <begin position="162"/>
        <end position="184"/>
    </location>
</feature>
<evidence type="ECO:0000259" key="9">
    <source>
        <dbReference type="PROSITE" id="PS50850"/>
    </source>
</evidence>
<evidence type="ECO:0000256" key="1">
    <source>
        <dbReference type="ARBA" id="ARBA00004651"/>
    </source>
</evidence>
<reference evidence="11" key="1">
    <citation type="submission" date="2017-11" db="EMBL/GenBank/DDBJ databases">
        <authorList>
            <person name="Chan K.G."/>
            <person name="Lee L.S."/>
        </authorList>
    </citation>
    <scope>NUCLEOTIDE SEQUENCE [LARGE SCALE GENOMIC DNA]</scope>
    <source>
        <strain evidence="11">DSM 100970</strain>
    </source>
</reference>
<feature type="transmembrane region" description="Helical" evidence="8">
    <location>
        <begin position="132"/>
        <end position="156"/>
    </location>
</feature>
<feature type="transmembrane region" description="Helical" evidence="8">
    <location>
        <begin position="283"/>
        <end position="301"/>
    </location>
</feature>
<sequence length="408" mass="45030">MQQKISFGFKLVIVLVWALPQMSTDIYLPSMPSMAHYFSTNLSMIQYTIFYYTVGFSLGAIFFGPISDRIGRRPVILWSLVFAALGCLLAVFATTLHLLYIARFLQGIALVGVGSTMRAVTKDICSDKEEMAKFGAVLGIVIPIASAMAPVIGGYIEQYSNWKFSFVFLLVYIITFLIYTIKVLPETNQNKLERPFKYLFTDYKEVLTSKRFLSYNLISTFAMCSMFAYITLSPYLLQVEVGLSPEKFGYTNLLISFTLIISSYVNTKLIYHYGIDKMLKTGAIFLAAAGILFLICGIFSIVSIYAVIIPMIIMVTGCGFIYPNASAGGLSIFDKSAGTAGAVYAFVQMIGGSLGSGFISLMSHHGDPKSCLGLFIILVGILGVLLSRYLMKTDLSTINITVNQDEDK</sequence>
<dbReference type="GO" id="GO:1990961">
    <property type="term" value="P:xenobiotic detoxification by transmembrane export across the plasma membrane"/>
    <property type="evidence" value="ECO:0007669"/>
    <property type="project" value="InterPro"/>
</dbReference>
<keyword evidence="11" id="KW-1185">Reference proteome</keyword>
<gene>
    <name evidence="10" type="ORF">CUN60_07395</name>
</gene>
<feature type="transmembrane region" description="Helical" evidence="8">
    <location>
        <begin position="100"/>
        <end position="120"/>
    </location>
</feature>
<dbReference type="AlphaFoldDB" id="A0A2I7N6R8"/>
<keyword evidence="6 8" id="KW-1133">Transmembrane helix</keyword>
<feature type="transmembrane region" description="Helical" evidence="8">
    <location>
        <begin position="212"/>
        <end position="230"/>
    </location>
</feature>
<dbReference type="Gene3D" id="1.20.1720.10">
    <property type="entry name" value="Multidrug resistance protein D"/>
    <property type="match status" value="1"/>
</dbReference>
<evidence type="ECO:0000313" key="11">
    <source>
        <dbReference type="Proteomes" id="UP000236655"/>
    </source>
</evidence>
<organism evidence="10 11">
    <name type="scientific">Aquella oligotrophica</name>
    <dbReference type="NCBI Taxonomy" id="2067065"/>
    <lineage>
        <taxon>Bacteria</taxon>
        <taxon>Pseudomonadati</taxon>
        <taxon>Pseudomonadota</taxon>
        <taxon>Betaproteobacteria</taxon>
        <taxon>Neisseriales</taxon>
        <taxon>Neisseriaceae</taxon>
        <taxon>Aquella</taxon>
    </lineage>
</organism>
<dbReference type="Proteomes" id="UP000236655">
    <property type="component" value="Chromosome"/>
</dbReference>
<keyword evidence="5 8" id="KW-0812">Transmembrane</keyword>
<keyword evidence="4" id="KW-1003">Cell membrane</keyword>
<dbReference type="InterPro" id="IPR020846">
    <property type="entry name" value="MFS_dom"/>
</dbReference>
<dbReference type="SUPFAM" id="SSF103473">
    <property type="entry name" value="MFS general substrate transporter"/>
    <property type="match status" value="1"/>
</dbReference>
<feature type="domain" description="Major facilitator superfamily (MFS) profile" evidence="9">
    <location>
        <begin position="9"/>
        <end position="395"/>
    </location>
</feature>
<dbReference type="NCBIfam" id="TIGR00710">
    <property type="entry name" value="efflux_Bcr_CflA"/>
    <property type="match status" value="1"/>
</dbReference>
<keyword evidence="8" id="KW-0997">Cell inner membrane</keyword>
<dbReference type="PANTHER" id="PTHR42718">
    <property type="entry name" value="MAJOR FACILITATOR SUPERFAMILY MULTIDRUG TRANSPORTER MFSC"/>
    <property type="match status" value="1"/>
</dbReference>
<dbReference type="CDD" id="cd17320">
    <property type="entry name" value="MFS_MdfA_MDR_like"/>
    <property type="match status" value="1"/>
</dbReference>
<dbReference type="GO" id="GO:0005886">
    <property type="term" value="C:plasma membrane"/>
    <property type="evidence" value="ECO:0007669"/>
    <property type="project" value="UniProtKB-SubCell"/>
</dbReference>
<evidence type="ECO:0000313" key="10">
    <source>
        <dbReference type="EMBL" id="AUR52131.1"/>
    </source>
</evidence>
<dbReference type="PANTHER" id="PTHR42718:SF46">
    <property type="entry name" value="BLR6921 PROTEIN"/>
    <property type="match status" value="1"/>
</dbReference>
<dbReference type="EMBL" id="CP024847">
    <property type="protein sequence ID" value="AUR52131.1"/>
    <property type="molecule type" value="Genomic_DNA"/>
</dbReference>
<dbReference type="PROSITE" id="PS50850">
    <property type="entry name" value="MFS"/>
    <property type="match status" value="1"/>
</dbReference>
<comment type="subcellular location">
    <subcellularLocation>
        <location evidence="8">Cell inner membrane</location>
        <topology evidence="8">Multi-pass membrane protein</topology>
    </subcellularLocation>
    <subcellularLocation>
        <location evidence="1">Cell membrane</location>
        <topology evidence="1">Multi-pass membrane protein</topology>
    </subcellularLocation>
</comment>
<dbReference type="GO" id="GO:0042910">
    <property type="term" value="F:xenobiotic transmembrane transporter activity"/>
    <property type="evidence" value="ECO:0007669"/>
    <property type="project" value="InterPro"/>
</dbReference>
<feature type="transmembrane region" description="Helical" evidence="8">
    <location>
        <begin position="307"/>
        <end position="325"/>
    </location>
</feature>
<keyword evidence="3 8" id="KW-0813">Transport</keyword>
<keyword evidence="7 8" id="KW-0472">Membrane</keyword>